<dbReference type="PANTHER" id="PTHR23114:SF17">
    <property type="entry name" value="M7GPPPN-MRNA HYDROLASE"/>
    <property type="match status" value="1"/>
</dbReference>
<dbReference type="FunFam" id="3.90.79.10:FF:000003">
    <property type="entry name" value="M7GpppN-mRNA hydrolase isoform 2"/>
    <property type="match status" value="1"/>
</dbReference>
<keyword evidence="7" id="KW-0694">RNA-binding</keyword>
<dbReference type="Pfam" id="PF00293">
    <property type="entry name" value="NUDIX"/>
    <property type="match status" value="1"/>
</dbReference>
<keyword evidence="12" id="KW-1185">Reference proteome</keyword>
<comment type="subcellular location">
    <subcellularLocation>
        <location evidence="2">Cytoplasm</location>
    </subcellularLocation>
</comment>
<dbReference type="InterPro" id="IPR036189">
    <property type="entry name" value="DCP2_BoxA_sf"/>
</dbReference>
<dbReference type="SMART" id="SM01125">
    <property type="entry name" value="DCP2"/>
    <property type="match status" value="1"/>
</dbReference>
<dbReference type="PROSITE" id="PS00893">
    <property type="entry name" value="NUDIX_BOX"/>
    <property type="match status" value="1"/>
</dbReference>
<evidence type="ECO:0000256" key="3">
    <source>
        <dbReference type="ARBA" id="ARBA00005279"/>
    </source>
</evidence>
<dbReference type="Gene3D" id="1.10.10.1050">
    <property type="entry name" value="Dcp2, box A domain"/>
    <property type="match status" value="1"/>
</dbReference>
<comment type="cofactor">
    <cofactor evidence="1">
        <name>Mn(2+)</name>
        <dbReference type="ChEBI" id="CHEBI:29035"/>
    </cofactor>
</comment>
<proteinExistence type="inferred from homology"/>
<gene>
    <name evidence="11" type="ORF">CHC_T00007007001</name>
</gene>
<dbReference type="SUPFAM" id="SSF140586">
    <property type="entry name" value="Dcp2 domain-like"/>
    <property type="match status" value="1"/>
</dbReference>
<feature type="region of interest" description="Disordered" evidence="9">
    <location>
        <begin position="318"/>
        <end position="377"/>
    </location>
</feature>
<accession>R7QNQ8</accession>
<evidence type="ECO:0000256" key="8">
    <source>
        <dbReference type="ARBA" id="ARBA00023211"/>
    </source>
</evidence>
<evidence type="ECO:0000256" key="1">
    <source>
        <dbReference type="ARBA" id="ARBA00001936"/>
    </source>
</evidence>
<dbReference type="STRING" id="2769.R7QNQ8"/>
<keyword evidence="5" id="KW-0479">Metal-binding</keyword>
<dbReference type="KEGG" id="ccp:CHC_T00007007001"/>
<dbReference type="GO" id="GO:0003723">
    <property type="term" value="F:RNA binding"/>
    <property type="evidence" value="ECO:0007669"/>
    <property type="project" value="UniProtKB-KW"/>
</dbReference>
<protein>
    <recommendedName>
        <fullName evidence="10">Nudix hydrolase domain-containing protein</fullName>
    </recommendedName>
</protein>
<evidence type="ECO:0000256" key="5">
    <source>
        <dbReference type="ARBA" id="ARBA00022723"/>
    </source>
</evidence>
<reference evidence="12" key="1">
    <citation type="journal article" date="2013" name="Proc. Natl. Acad. Sci. U.S.A.">
        <title>Genome structure and metabolic features in the red seaweed Chondrus crispus shed light on evolution of the Archaeplastida.</title>
        <authorList>
            <person name="Collen J."/>
            <person name="Porcel B."/>
            <person name="Carre W."/>
            <person name="Ball S.G."/>
            <person name="Chaparro C."/>
            <person name="Tonon T."/>
            <person name="Barbeyron T."/>
            <person name="Michel G."/>
            <person name="Noel B."/>
            <person name="Valentin K."/>
            <person name="Elias M."/>
            <person name="Artiguenave F."/>
            <person name="Arun A."/>
            <person name="Aury J.M."/>
            <person name="Barbosa-Neto J.F."/>
            <person name="Bothwell J.H."/>
            <person name="Bouget F.Y."/>
            <person name="Brillet L."/>
            <person name="Cabello-Hurtado F."/>
            <person name="Capella-Gutierrez S."/>
            <person name="Charrier B."/>
            <person name="Cladiere L."/>
            <person name="Cock J.M."/>
            <person name="Coelho S.M."/>
            <person name="Colleoni C."/>
            <person name="Czjzek M."/>
            <person name="Da Silva C."/>
            <person name="Delage L."/>
            <person name="Denoeud F."/>
            <person name="Deschamps P."/>
            <person name="Dittami S.M."/>
            <person name="Gabaldon T."/>
            <person name="Gachon C.M."/>
            <person name="Groisillier A."/>
            <person name="Herve C."/>
            <person name="Jabbari K."/>
            <person name="Katinka M."/>
            <person name="Kloareg B."/>
            <person name="Kowalczyk N."/>
            <person name="Labadie K."/>
            <person name="Leblanc C."/>
            <person name="Lopez P.J."/>
            <person name="McLachlan D.H."/>
            <person name="Meslet-Cladiere L."/>
            <person name="Moustafa A."/>
            <person name="Nehr Z."/>
            <person name="Nyvall Collen P."/>
            <person name="Panaud O."/>
            <person name="Partensky F."/>
            <person name="Poulain J."/>
            <person name="Rensing S.A."/>
            <person name="Rousvoal S."/>
            <person name="Samson G."/>
            <person name="Symeonidi A."/>
            <person name="Weissenbach J."/>
            <person name="Zambounis A."/>
            <person name="Wincker P."/>
            <person name="Boyen C."/>
        </authorList>
    </citation>
    <scope>NUCLEOTIDE SEQUENCE [LARGE SCALE GENOMIC DNA]</scope>
    <source>
        <strain evidence="12">cv. Stackhouse</strain>
    </source>
</reference>
<dbReference type="GO" id="GO:0000290">
    <property type="term" value="P:deadenylation-dependent decapping of nuclear-transcribed mRNA"/>
    <property type="evidence" value="ECO:0007669"/>
    <property type="project" value="InterPro"/>
</dbReference>
<dbReference type="InterPro" id="IPR015797">
    <property type="entry name" value="NUDIX_hydrolase-like_dom_sf"/>
</dbReference>
<dbReference type="Gene3D" id="3.90.79.10">
    <property type="entry name" value="Nucleoside Triphosphate Pyrophosphohydrolase"/>
    <property type="match status" value="1"/>
</dbReference>
<keyword evidence="8" id="KW-0464">Manganese</keyword>
<dbReference type="OrthoDB" id="18996at2759"/>
<evidence type="ECO:0000313" key="11">
    <source>
        <dbReference type="EMBL" id="CDF40137.1"/>
    </source>
</evidence>
<dbReference type="AlphaFoldDB" id="R7QNQ8"/>
<dbReference type="EMBL" id="HG002126">
    <property type="protein sequence ID" value="CDF40137.1"/>
    <property type="molecule type" value="Genomic_DNA"/>
</dbReference>
<evidence type="ECO:0000256" key="7">
    <source>
        <dbReference type="ARBA" id="ARBA00022884"/>
    </source>
</evidence>
<dbReference type="CDD" id="cd03672">
    <property type="entry name" value="NUDIX_Dcp2p_Nudt20"/>
    <property type="match status" value="1"/>
</dbReference>
<dbReference type="Gramene" id="CDF40137">
    <property type="protein sequence ID" value="CDF40137"/>
    <property type="gene ID" value="CHC_T00007007001"/>
</dbReference>
<name>R7QNQ8_CHOCR</name>
<evidence type="ECO:0000256" key="4">
    <source>
        <dbReference type="ARBA" id="ARBA00022490"/>
    </source>
</evidence>
<dbReference type="PROSITE" id="PS51462">
    <property type="entry name" value="NUDIX"/>
    <property type="match status" value="1"/>
</dbReference>
<dbReference type="GO" id="GO:0140933">
    <property type="term" value="F:5'-(N(7)-methylguanosine 5'-triphospho)-[mRNA] hydrolase activity"/>
    <property type="evidence" value="ECO:0007669"/>
    <property type="project" value="InterPro"/>
</dbReference>
<dbReference type="SMR" id="R7QNQ8"/>
<feature type="region of interest" description="Disordered" evidence="9">
    <location>
        <begin position="266"/>
        <end position="297"/>
    </location>
</feature>
<dbReference type="GeneID" id="17318147"/>
<dbReference type="PhylomeDB" id="R7QNQ8"/>
<dbReference type="GO" id="GO:0030145">
    <property type="term" value="F:manganese ion binding"/>
    <property type="evidence" value="ECO:0007669"/>
    <property type="project" value="InterPro"/>
</dbReference>
<dbReference type="PANTHER" id="PTHR23114">
    <property type="entry name" value="M7GPPPN-MRNA HYDROLASE"/>
    <property type="match status" value="1"/>
</dbReference>
<dbReference type="SUPFAM" id="SSF55811">
    <property type="entry name" value="Nudix"/>
    <property type="match status" value="1"/>
</dbReference>
<evidence type="ECO:0000256" key="9">
    <source>
        <dbReference type="SAM" id="MobiDB-lite"/>
    </source>
</evidence>
<sequence>MSRKNEPNSQRLNEVLDDLCMRFLVNLPAVEYESFERLFFAIESAHWFYDDFYREHDKSLPRLQLKQFAARLFKHTALLHHYHDDVDRLTAQFQSYKQEVPTCGAALINPTMDKVVVVRGWGQNARWGFPKGKLSKDETELQAATREVDEETGFDMGPHVDENTPYVDSMSGGRYSRIFMVPNIPETTVFQTKTRKEISDIKWVSLTALPESPKASKSPQIVLLTASGPVRTQKAQKIYFSQYGVAPYTKRLRSWVARRKEALQQKQQHECGPVSAPLESWAPHIPDDSKLQSPEAPVTGHIVSSPVLSVAALEATIADRQGRETGTPARTARSRPKPPDANKKDSARKSRNKGMTSGNEDVLNRATFGTAAGSRMNDSERQKLFRNYVIETDRIAAERGLQDEFWPVPYVTSKDFATELPITLENPDSSKQASRAILKDVLVPRDPNGLFSRSVARKTNFFNAWAEQNARPQHREKFSFDRDAIMACLSRQDVI</sequence>
<dbReference type="InterPro" id="IPR007722">
    <property type="entry name" value="DCP2_BoxA"/>
</dbReference>
<feature type="compositionally biased region" description="Basic and acidic residues" evidence="9">
    <location>
        <begin position="337"/>
        <end position="348"/>
    </location>
</feature>
<dbReference type="Pfam" id="PF05026">
    <property type="entry name" value="DCP2"/>
    <property type="match status" value="1"/>
</dbReference>
<dbReference type="GO" id="GO:0000184">
    <property type="term" value="P:nuclear-transcribed mRNA catabolic process, nonsense-mediated decay"/>
    <property type="evidence" value="ECO:0007669"/>
    <property type="project" value="InterPro"/>
</dbReference>
<keyword evidence="4" id="KW-0963">Cytoplasm</keyword>
<dbReference type="Proteomes" id="UP000012073">
    <property type="component" value="Unassembled WGS sequence"/>
</dbReference>
<dbReference type="GO" id="GO:0005737">
    <property type="term" value="C:cytoplasm"/>
    <property type="evidence" value="ECO:0007669"/>
    <property type="project" value="UniProtKB-SubCell"/>
</dbReference>
<keyword evidence="6" id="KW-0378">Hydrolase</keyword>
<comment type="similarity">
    <text evidence="3">Belongs to the Nudix hydrolase family. DCP2 subfamily.</text>
</comment>
<evidence type="ECO:0000256" key="6">
    <source>
        <dbReference type="ARBA" id="ARBA00022801"/>
    </source>
</evidence>
<dbReference type="InterPro" id="IPR044099">
    <property type="entry name" value="Dcp2_NUDIX"/>
</dbReference>
<evidence type="ECO:0000256" key="2">
    <source>
        <dbReference type="ARBA" id="ARBA00004496"/>
    </source>
</evidence>
<evidence type="ECO:0000259" key="10">
    <source>
        <dbReference type="PROSITE" id="PS51462"/>
    </source>
</evidence>
<dbReference type="InterPro" id="IPR020084">
    <property type="entry name" value="NUDIX_hydrolase_CS"/>
</dbReference>
<organism evidence="11 12">
    <name type="scientific">Chondrus crispus</name>
    <name type="common">Carrageen Irish moss</name>
    <name type="synonym">Polymorpha crispa</name>
    <dbReference type="NCBI Taxonomy" id="2769"/>
    <lineage>
        <taxon>Eukaryota</taxon>
        <taxon>Rhodophyta</taxon>
        <taxon>Florideophyceae</taxon>
        <taxon>Rhodymeniophycidae</taxon>
        <taxon>Gigartinales</taxon>
        <taxon>Gigartinaceae</taxon>
        <taxon>Chondrus</taxon>
    </lineage>
</organism>
<evidence type="ECO:0000313" key="12">
    <source>
        <dbReference type="Proteomes" id="UP000012073"/>
    </source>
</evidence>
<dbReference type="InterPro" id="IPR000086">
    <property type="entry name" value="NUDIX_hydrolase_dom"/>
</dbReference>
<dbReference type="RefSeq" id="XP_005710431.1">
    <property type="nucleotide sequence ID" value="XM_005710374.1"/>
</dbReference>
<feature type="domain" description="Nudix hydrolase" evidence="10">
    <location>
        <begin position="98"/>
        <end position="227"/>
    </location>
</feature>